<evidence type="ECO:0000259" key="4">
    <source>
        <dbReference type="PROSITE" id="PS50932"/>
    </source>
</evidence>
<evidence type="ECO:0000313" key="5">
    <source>
        <dbReference type="EMBL" id="MFC7269836.1"/>
    </source>
</evidence>
<dbReference type="GO" id="GO:0003677">
    <property type="term" value="F:DNA binding"/>
    <property type="evidence" value="ECO:0007669"/>
    <property type="project" value="UniProtKB-KW"/>
</dbReference>
<sequence length="333" mass="36547">MPPVVTLQDVADRAGVSRATASLALRGLGRMSDETRERIRRAADDLDYVVNITARNLRTSRSGAVGLYVPDNGQSYRYYMDVAFGAVARAQEDDVLVTLVPTARDLRAPMLEQLDGYIVVDPVDDDPMVARLLESRRPVVTGEFPPEGVPEPWAAAFGDHRAGMRMLLDHVWERGARRPVALLPTGQMSWSREMIAAHEEWCVERGVPVVALQSFFGTSEEELRARVEELLRRDDRPDAVITAPEGMATLALETARLVGLEVGRDLLLASYVDSDGLRLSAPSVTALDLNPREMGRTTAELLLGALDGSVARGERRVVPIALIERESTAALPR</sequence>
<keyword evidence="2 5" id="KW-0238">DNA-binding</keyword>
<dbReference type="PROSITE" id="PS00356">
    <property type="entry name" value="HTH_LACI_1"/>
    <property type="match status" value="1"/>
</dbReference>
<dbReference type="CDD" id="cd06267">
    <property type="entry name" value="PBP1_LacI_sugar_binding-like"/>
    <property type="match status" value="1"/>
</dbReference>
<evidence type="ECO:0000256" key="3">
    <source>
        <dbReference type="ARBA" id="ARBA00023163"/>
    </source>
</evidence>
<comment type="caution">
    <text evidence="5">The sequence shown here is derived from an EMBL/GenBank/DDBJ whole genome shotgun (WGS) entry which is preliminary data.</text>
</comment>
<keyword evidence="1" id="KW-0805">Transcription regulation</keyword>
<keyword evidence="6" id="KW-1185">Reference proteome</keyword>
<dbReference type="SUPFAM" id="SSF47413">
    <property type="entry name" value="lambda repressor-like DNA-binding domains"/>
    <property type="match status" value="1"/>
</dbReference>
<dbReference type="InterPro" id="IPR000843">
    <property type="entry name" value="HTH_LacI"/>
</dbReference>
<gene>
    <name evidence="5" type="ORF">ACFQRL_12770</name>
</gene>
<dbReference type="PANTHER" id="PTHR30146:SF153">
    <property type="entry name" value="LACTOSE OPERON REPRESSOR"/>
    <property type="match status" value="1"/>
</dbReference>
<dbReference type="RefSeq" id="WP_262874757.1">
    <property type="nucleotide sequence ID" value="NZ_BAABKW010000001.1"/>
</dbReference>
<dbReference type="Proteomes" id="UP001596507">
    <property type="component" value="Unassembled WGS sequence"/>
</dbReference>
<evidence type="ECO:0000256" key="1">
    <source>
        <dbReference type="ARBA" id="ARBA00023015"/>
    </source>
</evidence>
<dbReference type="InterPro" id="IPR046335">
    <property type="entry name" value="LacI/GalR-like_sensor"/>
</dbReference>
<dbReference type="Gene3D" id="1.10.260.40">
    <property type="entry name" value="lambda repressor-like DNA-binding domains"/>
    <property type="match status" value="1"/>
</dbReference>
<protein>
    <submittedName>
        <fullName evidence="5">LacI family DNA-binding transcriptional regulator</fullName>
    </submittedName>
</protein>
<evidence type="ECO:0000313" key="6">
    <source>
        <dbReference type="Proteomes" id="UP001596507"/>
    </source>
</evidence>
<accession>A0ABW2HJJ9</accession>
<dbReference type="Gene3D" id="3.40.50.2300">
    <property type="match status" value="2"/>
</dbReference>
<dbReference type="Pfam" id="PF13377">
    <property type="entry name" value="Peripla_BP_3"/>
    <property type="match status" value="1"/>
</dbReference>
<dbReference type="PROSITE" id="PS50932">
    <property type="entry name" value="HTH_LACI_2"/>
    <property type="match status" value="1"/>
</dbReference>
<dbReference type="InterPro" id="IPR010982">
    <property type="entry name" value="Lambda_DNA-bd_dom_sf"/>
</dbReference>
<name>A0ABW2HJJ9_9MICO</name>
<evidence type="ECO:0000256" key="2">
    <source>
        <dbReference type="ARBA" id="ARBA00023125"/>
    </source>
</evidence>
<proteinExistence type="predicted"/>
<dbReference type="EMBL" id="JBHTBE010000003">
    <property type="protein sequence ID" value="MFC7269836.1"/>
    <property type="molecule type" value="Genomic_DNA"/>
</dbReference>
<dbReference type="InterPro" id="IPR028082">
    <property type="entry name" value="Peripla_BP_I"/>
</dbReference>
<dbReference type="PANTHER" id="PTHR30146">
    <property type="entry name" value="LACI-RELATED TRANSCRIPTIONAL REPRESSOR"/>
    <property type="match status" value="1"/>
</dbReference>
<dbReference type="CDD" id="cd01392">
    <property type="entry name" value="HTH_LacI"/>
    <property type="match status" value="1"/>
</dbReference>
<dbReference type="Pfam" id="PF00356">
    <property type="entry name" value="LacI"/>
    <property type="match status" value="1"/>
</dbReference>
<reference evidence="6" key="1">
    <citation type="journal article" date="2019" name="Int. J. Syst. Evol. Microbiol.">
        <title>The Global Catalogue of Microorganisms (GCM) 10K type strain sequencing project: providing services to taxonomists for standard genome sequencing and annotation.</title>
        <authorList>
            <consortium name="The Broad Institute Genomics Platform"/>
            <consortium name="The Broad Institute Genome Sequencing Center for Infectious Disease"/>
            <person name="Wu L."/>
            <person name="Ma J."/>
        </authorList>
    </citation>
    <scope>NUCLEOTIDE SEQUENCE [LARGE SCALE GENOMIC DNA]</scope>
    <source>
        <strain evidence="6">CGMCC 1.15772</strain>
    </source>
</reference>
<feature type="domain" description="HTH lacI-type" evidence="4">
    <location>
        <begin position="5"/>
        <end position="59"/>
    </location>
</feature>
<dbReference type="SMART" id="SM00354">
    <property type="entry name" value="HTH_LACI"/>
    <property type="match status" value="1"/>
</dbReference>
<organism evidence="5 6">
    <name type="scientific">Microbacterium fluvii</name>
    <dbReference type="NCBI Taxonomy" id="415215"/>
    <lineage>
        <taxon>Bacteria</taxon>
        <taxon>Bacillati</taxon>
        <taxon>Actinomycetota</taxon>
        <taxon>Actinomycetes</taxon>
        <taxon>Micrococcales</taxon>
        <taxon>Microbacteriaceae</taxon>
        <taxon>Microbacterium</taxon>
    </lineage>
</organism>
<dbReference type="SUPFAM" id="SSF53822">
    <property type="entry name" value="Periplasmic binding protein-like I"/>
    <property type="match status" value="1"/>
</dbReference>
<keyword evidence="3" id="KW-0804">Transcription</keyword>